<protein>
    <submittedName>
        <fullName evidence="4">Negative elongation factor A</fullName>
    </submittedName>
</protein>
<dbReference type="GO" id="GO:0032021">
    <property type="term" value="C:NELF complex"/>
    <property type="evidence" value="ECO:0007669"/>
    <property type="project" value="TreeGrafter"/>
</dbReference>
<feature type="compositionally biased region" description="Low complexity" evidence="1">
    <location>
        <begin position="412"/>
        <end position="426"/>
    </location>
</feature>
<feature type="region of interest" description="Disordered" evidence="1">
    <location>
        <begin position="216"/>
        <end position="248"/>
    </location>
</feature>
<evidence type="ECO:0000256" key="1">
    <source>
        <dbReference type="SAM" id="MobiDB-lite"/>
    </source>
</evidence>
<dbReference type="InterPro" id="IPR056557">
    <property type="entry name" value="NELF-A_N"/>
</dbReference>
<proteinExistence type="predicted"/>
<dbReference type="GO" id="GO:0003746">
    <property type="term" value="F:translation elongation factor activity"/>
    <property type="evidence" value="ECO:0007669"/>
    <property type="project" value="UniProtKB-KW"/>
</dbReference>
<dbReference type="InterPro" id="IPR052828">
    <property type="entry name" value="NELF-A_domain"/>
</dbReference>
<dbReference type="CTD" id="7469"/>
<accession>A0A8B7AUM6</accession>
<dbReference type="OrthoDB" id="2135488at2759"/>
<sequence length="535" mass="57619">MASMRESDTGLWLHNKLGATDELWAPPSIASLLTAAVIDNIRLCFHGLSSAVKLKLLLGTLHLPRRAVDEMKGALTEIIQLATLDSDPWVLMVADILKSFPDTGSLNLDLEEQNPNVQDILGELREKVSECEASAMLPLECQYLNKNALTALAGPLTPPVKHFQLKRKPKSATLRAELLQKSTETAQQLKRSAGVPFHAKGRGLLRKMDTTTPLKGIPKQAPFRSPATPSVFSPAGNRTPIPPSRTPLRKERGVKLLDISELDMVGAGREAKRRRKTLDTEVVEKPAKEEAVVENATPDYAAGLVSTQKLGPLNNEPALASTSYLPATPSVVPASSYVPSSEAPPAPSSREASLQASRPSEEPSSPSPTLPAQFKQRAAMYNSSLSPATPAPAPAPATPTLPLTPTTPPAASPAAQTPPVAMVAPQTQPPAQQPKKSLSLTKEQIFAAQEMFKTANKVTRPEKALILGFMAGSRENPCQEQGDVIQIKLSEHTEDLPKADGQGSTTMLVDTVFEMNYATGQWTRFKKYKPMTNVS</sequence>
<dbReference type="GO" id="GO:0034244">
    <property type="term" value="P:negative regulation of transcription elongation by RNA polymerase II"/>
    <property type="evidence" value="ECO:0007669"/>
    <property type="project" value="TreeGrafter"/>
</dbReference>
<evidence type="ECO:0000313" key="4">
    <source>
        <dbReference type="RefSeq" id="XP_007951680.1"/>
    </source>
</evidence>
<dbReference type="InterPro" id="IPR037517">
    <property type="entry name" value="HDAG_dom"/>
</dbReference>
<reference evidence="4" key="1">
    <citation type="submission" date="2025-08" db="UniProtKB">
        <authorList>
            <consortium name="RefSeq"/>
        </authorList>
    </citation>
    <scope>IDENTIFICATION</scope>
</reference>
<dbReference type="Proteomes" id="UP000694850">
    <property type="component" value="Unplaced"/>
</dbReference>
<feature type="compositionally biased region" description="Low complexity" evidence="1">
    <location>
        <begin position="331"/>
        <end position="341"/>
    </location>
</feature>
<organism evidence="3 4">
    <name type="scientific">Orycteropus afer afer</name>
    <dbReference type="NCBI Taxonomy" id="1230840"/>
    <lineage>
        <taxon>Eukaryota</taxon>
        <taxon>Metazoa</taxon>
        <taxon>Chordata</taxon>
        <taxon>Craniata</taxon>
        <taxon>Vertebrata</taxon>
        <taxon>Euteleostomi</taxon>
        <taxon>Mammalia</taxon>
        <taxon>Eutheria</taxon>
        <taxon>Afrotheria</taxon>
        <taxon>Tubulidentata</taxon>
        <taxon>Orycteropodidae</taxon>
        <taxon>Orycteropus</taxon>
    </lineage>
</organism>
<keyword evidence="4" id="KW-0251">Elongation factor</keyword>
<feature type="region of interest" description="Disordered" evidence="1">
    <location>
        <begin position="331"/>
        <end position="371"/>
    </location>
</feature>
<name>A0A8B7AUM6_ORYAF</name>
<gene>
    <name evidence="4" type="primary">NELFA</name>
</gene>
<keyword evidence="3" id="KW-1185">Reference proteome</keyword>
<evidence type="ECO:0000313" key="3">
    <source>
        <dbReference type="Proteomes" id="UP000694850"/>
    </source>
</evidence>
<dbReference type="RefSeq" id="XP_007951680.1">
    <property type="nucleotide sequence ID" value="XM_007953489.1"/>
</dbReference>
<feature type="domain" description="HDAg" evidence="2">
    <location>
        <begin position="89"/>
        <end position="248"/>
    </location>
</feature>
<dbReference type="PANTHER" id="PTHR13328:SF4">
    <property type="entry name" value="NEGATIVE ELONGATION FACTOR A"/>
    <property type="match status" value="1"/>
</dbReference>
<dbReference type="Pfam" id="PF23553">
    <property type="entry name" value="NELF-A_N"/>
    <property type="match status" value="1"/>
</dbReference>
<dbReference type="PANTHER" id="PTHR13328">
    <property type="entry name" value="NEGATIVE ELONGATION FACTOR A NELF-A"/>
    <property type="match status" value="1"/>
</dbReference>
<dbReference type="PROSITE" id="PS51838">
    <property type="entry name" value="HDAG"/>
    <property type="match status" value="1"/>
</dbReference>
<feature type="region of interest" description="Disordered" evidence="1">
    <location>
        <begin position="384"/>
        <end position="436"/>
    </location>
</feature>
<dbReference type="AlphaFoldDB" id="A0A8B7AUM6"/>
<keyword evidence="4" id="KW-0648">Protein biosynthesis</keyword>
<evidence type="ECO:0000259" key="2">
    <source>
        <dbReference type="PROSITE" id="PS51838"/>
    </source>
</evidence>
<dbReference type="GeneID" id="103207808"/>
<feature type="compositionally biased region" description="Pro residues" evidence="1">
    <location>
        <begin position="389"/>
        <end position="399"/>
    </location>
</feature>